<keyword evidence="2" id="KW-0378">Hydrolase</keyword>
<dbReference type="Gene3D" id="3.90.79.10">
    <property type="entry name" value="Nucleoside Triphosphate Pyrophosphohydrolase"/>
    <property type="match status" value="1"/>
</dbReference>
<evidence type="ECO:0000259" key="3">
    <source>
        <dbReference type="PROSITE" id="PS51462"/>
    </source>
</evidence>
<protein>
    <submittedName>
        <fullName evidence="4">ADP-ribose pyrophosphatase YjhB (NUDIX family)</fullName>
    </submittedName>
</protein>
<keyword evidence="5" id="KW-1185">Reference proteome</keyword>
<comment type="caution">
    <text evidence="4">The sequence shown here is derived from an EMBL/GenBank/DDBJ whole genome shotgun (WGS) entry which is preliminary data.</text>
</comment>
<organism evidence="4 5">
    <name type="scientific">Brevibacillus fulvus</name>
    <dbReference type="NCBI Taxonomy" id="1125967"/>
    <lineage>
        <taxon>Bacteria</taxon>
        <taxon>Bacillati</taxon>
        <taxon>Bacillota</taxon>
        <taxon>Bacilli</taxon>
        <taxon>Bacillales</taxon>
        <taxon>Paenibacillaceae</taxon>
        <taxon>Brevibacillus</taxon>
    </lineage>
</organism>
<dbReference type="SUPFAM" id="SSF55811">
    <property type="entry name" value="Nudix"/>
    <property type="match status" value="1"/>
</dbReference>
<evidence type="ECO:0000313" key="5">
    <source>
        <dbReference type="Proteomes" id="UP000717624"/>
    </source>
</evidence>
<sequence>MSELRLRVTVVVEHQGNILLIKERNGEEAFYSLPGGSVEFLESIPEATQREVWEETGLLVHFERLLWVDERIDQAGEGKHTVGVGVLAKLAGEETTPIPGGVENEEILWTGWVRFDDFQKLPIYHDQRQQQIIKALSDSGYRPAYIGNIVQSKGAQP</sequence>
<dbReference type="InterPro" id="IPR015797">
    <property type="entry name" value="NUDIX_hydrolase-like_dom_sf"/>
</dbReference>
<name>A0A938XZE1_9BACL</name>
<dbReference type="AlphaFoldDB" id="A0A938XZE1"/>
<comment type="cofactor">
    <cofactor evidence="1">
        <name>Mg(2+)</name>
        <dbReference type="ChEBI" id="CHEBI:18420"/>
    </cofactor>
</comment>
<dbReference type="Proteomes" id="UP000717624">
    <property type="component" value="Unassembled WGS sequence"/>
</dbReference>
<dbReference type="EMBL" id="JAFBEB010000009">
    <property type="protein sequence ID" value="MBM7591024.1"/>
    <property type="molecule type" value="Genomic_DNA"/>
</dbReference>
<dbReference type="Pfam" id="PF00293">
    <property type="entry name" value="NUDIX"/>
    <property type="match status" value="1"/>
</dbReference>
<dbReference type="InterPro" id="IPR000086">
    <property type="entry name" value="NUDIX_hydrolase_dom"/>
</dbReference>
<evidence type="ECO:0000256" key="1">
    <source>
        <dbReference type="ARBA" id="ARBA00001946"/>
    </source>
</evidence>
<dbReference type="GO" id="GO:0016787">
    <property type="term" value="F:hydrolase activity"/>
    <property type="evidence" value="ECO:0007669"/>
    <property type="project" value="UniProtKB-KW"/>
</dbReference>
<reference evidence="4" key="1">
    <citation type="submission" date="2021-01" db="EMBL/GenBank/DDBJ databases">
        <title>Genomic Encyclopedia of Type Strains, Phase IV (KMG-IV): sequencing the most valuable type-strain genomes for metagenomic binning, comparative biology and taxonomic classification.</title>
        <authorList>
            <person name="Goeker M."/>
        </authorList>
    </citation>
    <scope>NUCLEOTIDE SEQUENCE</scope>
    <source>
        <strain evidence="4">DSM 25523</strain>
    </source>
</reference>
<feature type="domain" description="Nudix hydrolase" evidence="3">
    <location>
        <begin position="3"/>
        <end position="135"/>
    </location>
</feature>
<dbReference type="PROSITE" id="PS51462">
    <property type="entry name" value="NUDIX"/>
    <property type="match status" value="1"/>
</dbReference>
<evidence type="ECO:0000313" key="4">
    <source>
        <dbReference type="EMBL" id="MBM7591024.1"/>
    </source>
</evidence>
<dbReference type="PANTHER" id="PTHR43046">
    <property type="entry name" value="GDP-MANNOSE MANNOSYL HYDROLASE"/>
    <property type="match status" value="1"/>
</dbReference>
<evidence type="ECO:0000256" key="2">
    <source>
        <dbReference type="ARBA" id="ARBA00022801"/>
    </source>
</evidence>
<dbReference type="PANTHER" id="PTHR43046:SF14">
    <property type="entry name" value="MUTT_NUDIX FAMILY PROTEIN"/>
    <property type="match status" value="1"/>
</dbReference>
<gene>
    <name evidence="4" type="ORF">JOD01_002650</name>
</gene>
<proteinExistence type="predicted"/>
<dbReference type="RefSeq" id="WP_204518767.1">
    <property type="nucleotide sequence ID" value="NZ_BAABIN010000014.1"/>
</dbReference>
<accession>A0A938XZE1</accession>